<evidence type="ECO:0000256" key="6">
    <source>
        <dbReference type="ARBA" id="ARBA00022989"/>
    </source>
</evidence>
<dbReference type="GO" id="GO:0005886">
    <property type="term" value="C:plasma membrane"/>
    <property type="evidence" value="ECO:0007669"/>
    <property type="project" value="UniProtKB-SubCell"/>
</dbReference>
<feature type="transmembrane region" description="Helical" evidence="8">
    <location>
        <begin position="46"/>
        <end position="66"/>
    </location>
</feature>
<feature type="transmembrane region" description="Helical" evidence="8">
    <location>
        <begin position="250"/>
        <end position="272"/>
    </location>
</feature>
<dbReference type="SUPFAM" id="SSF103473">
    <property type="entry name" value="MFS general substrate transporter"/>
    <property type="match status" value="1"/>
</dbReference>
<evidence type="ECO:0000313" key="10">
    <source>
        <dbReference type="EMBL" id="MDC3423290.1"/>
    </source>
</evidence>
<feature type="transmembrane region" description="Helical" evidence="8">
    <location>
        <begin position="78"/>
        <end position="97"/>
    </location>
</feature>
<feature type="transmembrane region" description="Helical" evidence="8">
    <location>
        <begin position="217"/>
        <end position="238"/>
    </location>
</feature>
<feature type="transmembrane region" description="Helical" evidence="8">
    <location>
        <begin position="12"/>
        <end position="34"/>
    </location>
</feature>
<dbReference type="AlphaFoldDB" id="A0A9X3WP73"/>
<accession>A0A9X3WP73</accession>
<dbReference type="PROSITE" id="PS50850">
    <property type="entry name" value="MFS"/>
    <property type="match status" value="1"/>
</dbReference>
<dbReference type="InterPro" id="IPR036259">
    <property type="entry name" value="MFS_trans_sf"/>
</dbReference>
<gene>
    <name evidence="10" type="ORF">NC797_02060</name>
</gene>
<keyword evidence="4" id="KW-1003">Cell membrane</keyword>
<name>A0A9X3WP73_9BACI</name>
<feature type="domain" description="Major facilitator superfamily (MFS) profile" evidence="9">
    <location>
        <begin position="12"/>
        <end position="388"/>
    </location>
</feature>
<dbReference type="RefSeq" id="WP_272434965.1">
    <property type="nucleotide sequence ID" value="NZ_JAMQKB010000001.1"/>
</dbReference>
<evidence type="ECO:0000313" key="11">
    <source>
        <dbReference type="Proteomes" id="UP001145050"/>
    </source>
</evidence>
<feature type="transmembrane region" description="Helical" evidence="8">
    <location>
        <begin position="284"/>
        <end position="302"/>
    </location>
</feature>
<feature type="transmembrane region" description="Helical" evidence="8">
    <location>
        <begin position="362"/>
        <end position="384"/>
    </location>
</feature>
<keyword evidence="11" id="KW-1185">Reference proteome</keyword>
<evidence type="ECO:0000256" key="4">
    <source>
        <dbReference type="ARBA" id="ARBA00022475"/>
    </source>
</evidence>
<dbReference type="InterPro" id="IPR011701">
    <property type="entry name" value="MFS"/>
</dbReference>
<dbReference type="Proteomes" id="UP001145050">
    <property type="component" value="Unassembled WGS sequence"/>
</dbReference>
<dbReference type="EMBL" id="JAMQKB010000001">
    <property type="protein sequence ID" value="MDC3423290.1"/>
    <property type="molecule type" value="Genomic_DNA"/>
</dbReference>
<comment type="caution">
    <text evidence="10">The sequence shown here is derived from an EMBL/GenBank/DDBJ whole genome shotgun (WGS) entry which is preliminary data.</text>
</comment>
<feature type="transmembrane region" description="Helical" evidence="8">
    <location>
        <begin position="103"/>
        <end position="125"/>
    </location>
</feature>
<dbReference type="InterPro" id="IPR020846">
    <property type="entry name" value="MFS_dom"/>
</dbReference>
<feature type="transmembrane region" description="Helical" evidence="8">
    <location>
        <begin position="166"/>
        <end position="186"/>
    </location>
</feature>
<evidence type="ECO:0000256" key="1">
    <source>
        <dbReference type="ARBA" id="ARBA00004651"/>
    </source>
</evidence>
<evidence type="ECO:0000256" key="3">
    <source>
        <dbReference type="ARBA" id="ARBA00022448"/>
    </source>
</evidence>
<reference evidence="10" key="1">
    <citation type="submission" date="2022-06" db="EMBL/GenBank/DDBJ databases">
        <title>Aquibacillus sp. a new bacterium isolated from soil saline samples.</title>
        <authorList>
            <person name="Galisteo C."/>
            <person name="De La Haba R."/>
            <person name="Sanchez-Porro C."/>
            <person name="Ventosa A."/>
        </authorList>
    </citation>
    <scope>NUCLEOTIDE SEQUENCE</scope>
    <source>
        <strain evidence="10">3ASR75-11</strain>
    </source>
</reference>
<keyword evidence="5 8" id="KW-0812">Transmembrane</keyword>
<proteinExistence type="inferred from homology"/>
<evidence type="ECO:0000256" key="2">
    <source>
        <dbReference type="ARBA" id="ARBA00008335"/>
    </source>
</evidence>
<keyword evidence="3" id="KW-0813">Transport</keyword>
<comment type="subcellular location">
    <subcellularLocation>
        <location evidence="1">Cell membrane</location>
        <topology evidence="1">Multi-pass membrane protein</topology>
    </subcellularLocation>
</comment>
<dbReference type="GO" id="GO:0022857">
    <property type="term" value="F:transmembrane transporter activity"/>
    <property type="evidence" value="ECO:0007669"/>
    <property type="project" value="InterPro"/>
</dbReference>
<comment type="similarity">
    <text evidence="2">Belongs to the major facilitator superfamily.</text>
</comment>
<evidence type="ECO:0000256" key="7">
    <source>
        <dbReference type="ARBA" id="ARBA00023136"/>
    </source>
</evidence>
<evidence type="ECO:0000256" key="5">
    <source>
        <dbReference type="ARBA" id="ARBA00022692"/>
    </source>
</evidence>
<dbReference type="PANTHER" id="PTHR43271:SF1">
    <property type="entry name" value="INNER MEMBRANE TRANSPORT PROTEIN YNFM"/>
    <property type="match status" value="1"/>
</dbReference>
<dbReference type="CDD" id="cd17324">
    <property type="entry name" value="MFS_NepI_like"/>
    <property type="match status" value="1"/>
</dbReference>
<protein>
    <submittedName>
        <fullName evidence="10">MFS transporter</fullName>
    </submittedName>
</protein>
<evidence type="ECO:0000259" key="9">
    <source>
        <dbReference type="PROSITE" id="PS50850"/>
    </source>
</evidence>
<dbReference type="Pfam" id="PF07690">
    <property type="entry name" value="MFS_1"/>
    <property type="match status" value="1"/>
</dbReference>
<evidence type="ECO:0000256" key="8">
    <source>
        <dbReference type="SAM" id="Phobius"/>
    </source>
</evidence>
<sequence length="404" mass="44485">MIEARTKTFWKTTIGLSIGSLIIFANVYFTQPILPVLTKEFNISPLMSSMSVSLVILSLGISLFFYGPVSDSIGRRGIMIITMALATVATFSAAFAPTFEVLIIIRIIQGILLAGLPSLAVAYIGEEYSPHALALAIGVYISGNTIGGMFGRILSGIMTDLFNWRIAFITMGFISLILFIGFILLLRPSQHFTPKSFHWKEALNHYKSHIKNTKLRLAYLIGGLHFLIFVGQFNYVTYLLSSPPYELPTSIIGILFLTYIAGTISSPVAGNLSNHLSQSSCIKIGIFIMMIGFLVTLIPSIFAIIGGLLLNCFGFFFSHSVASSSVSGNAQYAKASASGLYLIFYYIGGSLGPFYLDPFWKLLNWQGVVLGCIFILFLTTYFASRMKKLEQSAKIRNMKKFISV</sequence>
<keyword evidence="6 8" id="KW-1133">Transmembrane helix</keyword>
<keyword evidence="7 8" id="KW-0472">Membrane</keyword>
<dbReference type="PANTHER" id="PTHR43271">
    <property type="entry name" value="BLL2771 PROTEIN"/>
    <property type="match status" value="1"/>
</dbReference>
<feature type="transmembrane region" description="Helical" evidence="8">
    <location>
        <begin position="132"/>
        <end position="154"/>
    </location>
</feature>
<organism evidence="10 11">
    <name type="scientific">Terrihalobacillus insolitus</name>
    <dbReference type="NCBI Taxonomy" id="2950438"/>
    <lineage>
        <taxon>Bacteria</taxon>
        <taxon>Bacillati</taxon>
        <taxon>Bacillota</taxon>
        <taxon>Bacilli</taxon>
        <taxon>Bacillales</taxon>
        <taxon>Bacillaceae</taxon>
        <taxon>Terrihalobacillus</taxon>
    </lineage>
</organism>
<dbReference type="Gene3D" id="1.20.1250.20">
    <property type="entry name" value="MFS general substrate transporter like domains"/>
    <property type="match status" value="1"/>
</dbReference>